<comment type="caution">
    <text evidence="2">The sequence shown here is derived from an EMBL/GenBank/DDBJ whole genome shotgun (WGS) entry which is preliminary data.</text>
</comment>
<evidence type="ECO:0000313" key="2">
    <source>
        <dbReference type="EMBL" id="MFC4909392.1"/>
    </source>
</evidence>
<keyword evidence="3" id="KW-1185">Reference proteome</keyword>
<gene>
    <name evidence="2" type="ORF">ACFPCY_18875</name>
</gene>
<dbReference type="NCBIfam" id="NF038083">
    <property type="entry name" value="CU044_5270_fam"/>
    <property type="match status" value="1"/>
</dbReference>
<dbReference type="InterPro" id="IPR047789">
    <property type="entry name" value="CU044_5270-like"/>
</dbReference>
<accession>A0ABV9TZ00</accession>
<evidence type="ECO:0000313" key="3">
    <source>
        <dbReference type="Proteomes" id="UP001595872"/>
    </source>
</evidence>
<keyword evidence="1" id="KW-0812">Transmembrane</keyword>
<dbReference type="RefSeq" id="WP_378256870.1">
    <property type="nucleotide sequence ID" value="NZ_JBHSIT010000005.1"/>
</dbReference>
<reference evidence="3" key="1">
    <citation type="journal article" date="2019" name="Int. J. Syst. Evol. Microbiol.">
        <title>The Global Catalogue of Microorganisms (GCM) 10K type strain sequencing project: providing services to taxonomists for standard genome sequencing and annotation.</title>
        <authorList>
            <consortium name="The Broad Institute Genomics Platform"/>
            <consortium name="The Broad Institute Genome Sequencing Center for Infectious Disease"/>
            <person name="Wu L."/>
            <person name="Ma J."/>
        </authorList>
    </citation>
    <scope>NUCLEOTIDE SEQUENCE [LARGE SCALE GENOMIC DNA]</scope>
    <source>
        <strain evidence="3">KLKA75</strain>
    </source>
</reference>
<dbReference type="Proteomes" id="UP001595872">
    <property type="component" value="Unassembled WGS sequence"/>
</dbReference>
<feature type="transmembrane region" description="Helical" evidence="1">
    <location>
        <begin position="48"/>
        <end position="69"/>
    </location>
</feature>
<dbReference type="EMBL" id="JBHSIT010000005">
    <property type="protein sequence ID" value="MFC4909392.1"/>
    <property type="molecule type" value="Genomic_DNA"/>
</dbReference>
<keyword evidence="1" id="KW-0472">Membrane</keyword>
<keyword evidence="1" id="KW-1133">Transmembrane helix</keyword>
<protein>
    <submittedName>
        <fullName evidence="2">CU044_5270 family protein</fullName>
    </submittedName>
</protein>
<sequence>MDDDLRLVADALTKPDPAQDVVDRRRHQLQNAMRGGAAVRPRHRRVGWMLGSAGLTGVAAAGVAVALVAGTSGTPGTSTHRDPPTATAAAPASARQVFLTAAETAAREPERVGTYWHLTMITKDAQGRPVPDDGFEQWFRHDGRHYSSGLKSDWKPWFDPKQEPGFRIGGPVLGFAALRSLPSEPSALVARLTELVQAAHIRTSAGELDAAGRRVEVLNDLFVLATQSPVTERVRAAAFRALAAAPEVKSLGRSGGGVRLNIPVWNDPQGLDVTLDPTTGRLRDSRSYVDWQGGLITMGDGRTVSITAEWTDTLPKITGPRK</sequence>
<proteinExistence type="predicted"/>
<evidence type="ECO:0000256" key="1">
    <source>
        <dbReference type="SAM" id="Phobius"/>
    </source>
</evidence>
<organism evidence="2 3">
    <name type="scientific">Actinomadura gamaensis</name>
    <dbReference type="NCBI Taxonomy" id="1763541"/>
    <lineage>
        <taxon>Bacteria</taxon>
        <taxon>Bacillati</taxon>
        <taxon>Actinomycetota</taxon>
        <taxon>Actinomycetes</taxon>
        <taxon>Streptosporangiales</taxon>
        <taxon>Thermomonosporaceae</taxon>
        <taxon>Actinomadura</taxon>
    </lineage>
</organism>
<name>A0ABV9TZ00_9ACTN</name>